<dbReference type="Proteomes" id="UP000299102">
    <property type="component" value="Unassembled WGS sequence"/>
</dbReference>
<dbReference type="EMBL" id="BGZK01000222">
    <property type="protein sequence ID" value="GBP29648.1"/>
    <property type="molecule type" value="Genomic_DNA"/>
</dbReference>
<keyword evidence="2" id="KW-1185">Reference proteome</keyword>
<sequence length="81" mass="9010">MRVIKGQAPGQVFDLRPRNADCDTAFATSLKSVNDGLHEKWREPSTVVHNTTRIQHVLRHALSTLELRYRDGGAADNKAGN</sequence>
<proteinExistence type="predicted"/>
<dbReference type="AlphaFoldDB" id="A0A4C1UT86"/>
<gene>
    <name evidence="1" type="ORF">EVAR_79197_1</name>
</gene>
<comment type="caution">
    <text evidence="1">The sequence shown here is derived from an EMBL/GenBank/DDBJ whole genome shotgun (WGS) entry which is preliminary data.</text>
</comment>
<evidence type="ECO:0000313" key="2">
    <source>
        <dbReference type="Proteomes" id="UP000299102"/>
    </source>
</evidence>
<evidence type="ECO:0000313" key="1">
    <source>
        <dbReference type="EMBL" id="GBP29648.1"/>
    </source>
</evidence>
<reference evidence="1 2" key="1">
    <citation type="journal article" date="2019" name="Commun. Biol.">
        <title>The bagworm genome reveals a unique fibroin gene that provides high tensile strength.</title>
        <authorList>
            <person name="Kono N."/>
            <person name="Nakamura H."/>
            <person name="Ohtoshi R."/>
            <person name="Tomita M."/>
            <person name="Numata K."/>
            <person name="Arakawa K."/>
        </authorList>
    </citation>
    <scope>NUCLEOTIDE SEQUENCE [LARGE SCALE GENOMIC DNA]</scope>
</reference>
<organism evidence="1 2">
    <name type="scientific">Eumeta variegata</name>
    <name type="common">Bagworm moth</name>
    <name type="synonym">Eumeta japonica</name>
    <dbReference type="NCBI Taxonomy" id="151549"/>
    <lineage>
        <taxon>Eukaryota</taxon>
        <taxon>Metazoa</taxon>
        <taxon>Ecdysozoa</taxon>
        <taxon>Arthropoda</taxon>
        <taxon>Hexapoda</taxon>
        <taxon>Insecta</taxon>
        <taxon>Pterygota</taxon>
        <taxon>Neoptera</taxon>
        <taxon>Endopterygota</taxon>
        <taxon>Lepidoptera</taxon>
        <taxon>Glossata</taxon>
        <taxon>Ditrysia</taxon>
        <taxon>Tineoidea</taxon>
        <taxon>Psychidae</taxon>
        <taxon>Oiketicinae</taxon>
        <taxon>Eumeta</taxon>
    </lineage>
</organism>
<name>A0A4C1UT86_EUMVA</name>
<protein>
    <submittedName>
        <fullName evidence="1">Uncharacterized protein</fullName>
    </submittedName>
</protein>
<accession>A0A4C1UT86</accession>